<dbReference type="InterPro" id="IPR022642">
    <property type="entry name" value="CheR_C"/>
</dbReference>
<dbReference type="PIRSF" id="PIRSF000410">
    <property type="entry name" value="CheR"/>
    <property type="match status" value="1"/>
</dbReference>
<dbReference type="Gene3D" id="1.10.155.10">
    <property type="entry name" value="Chemotaxis receptor methyltransferase CheR, N-terminal domain"/>
    <property type="match status" value="1"/>
</dbReference>
<comment type="function">
    <text evidence="5">Methylation of the membrane-bound methyl-accepting chemotaxis proteins (MCP) to form gamma-glutamyl methyl ester residues in MCP.</text>
</comment>
<dbReference type="Pfam" id="PF03705">
    <property type="entry name" value="CheR_N"/>
    <property type="match status" value="1"/>
</dbReference>
<dbReference type="SMART" id="SM00138">
    <property type="entry name" value="MeTrc"/>
    <property type="match status" value="1"/>
</dbReference>
<dbReference type="AlphaFoldDB" id="A0A1D9LD20"/>
<evidence type="ECO:0000256" key="2">
    <source>
        <dbReference type="ARBA" id="ARBA00022603"/>
    </source>
</evidence>
<keyword evidence="2 5" id="KW-0489">Methyltransferase</keyword>
<protein>
    <recommendedName>
        <fullName evidence="5">Chemotaxis protein methyltransferase</fullName>
        <ecNumber evidence="5">2.1.1.80</ecNumber>
    </recommendedName>
</protein>
<sequence length="283" mass="32434">MHTADPVLNDAEFARFKQFILSEAGIDLPASKRSLVQSRLSKRLRHLGLDSYSAYWKLLSDPRGQAERQRAVNLLSTNETYFFREPQHFHWLEQQAQALRDQRAGAVKVWSAASSTGEEPYTIAMVMAETLGLTGNWKVCATDINTKVLAAATRGVYPLDRVRRTPPRLWQKYFLRGHDEYEGMVKVSPELARRVEFSKLNLLHCDKFQQTDFDIVFLRNVLIYFNEGTKRDVLARVCTRMRDGGHLLIGHSESLHKLDLPLVQEVPSRYRFEAARLKSGGAK</sequence>
<keyword evidence="3 5" id="KW-0808">Transferase</keyword>
<feature type="binding site" evidence="6">
    <location>
        <position position="119"/>
    </location>
    <ligand>
        <name>S-adenosyl-L-methionine</name>
        <dbReference type="ChEBI" id="CHEBI:59789"/>
    </ligand>
</feature>
<evidence type="ECO:0000256" key="1">
    <source>
        <dbReference type="ARBA" id="ARBA00001541"/>
    </source>
</evidence>
<evidence type="ECO:0000259" key="7">
    <source>
        <dbReference type="PROSITE" id="PS50123"/>
    </source>
</evidence>
<evidence type="ECO:0000256" key="6">
    <source>
        <dbReference type="PIRSR" id="PIRSR000410-1"/>
    </source>
</evidence>
<dbReference type="Pfam" id="PF01739">
    <property type="entry name" value="CheR"/>
    <property type="match status" value="1"/>
</dbReference>
<dbReference type="STRING" id="1108595.BKX93_03355"/>
<dbReference type="SUPFAM" id="SSF53335">
    <property type="entry name" value="S-adenosyl-L-methionine-dependent methyltransferases"/>
    <property type="match status" value="1"/>
</dbReference>
<gene>
    <name evidence="8" type="ORF">BKX93_03355</name>
</gene>
<dbReference type="GO" id="GO:0008983">
    <property type="term" value="F:protein-glutamate O-methyltransferase activity"/>
    <property type="evidence" value="ECO:0007669"/>
    <property type="project" value="UniProtKB-EC"/>
</dbReference>
<dbReference type="SUPFAM" id="SSF47757">
    <property type="entry name" value="Chemotaxis receptor methyltransferase CheR, N-terminal domain"/>
    <property type="match status" value="1"/>
</dbReference>
<dbReference type="InterPro" id="IPR000780">
    <property type="entry name" value="CheR_MeTrfase"/>
</dbReference>
<feature type="binding site" evidence="6">
    <location>
        <position position="80"/>
    </location>
    <ligand>
        <name>S-adenosyl-L-methionine</name>
        <dbReference type="ChEBI" id="CHEBI:59789"/>
    </ligand>
</feature>
<dbReference type="PRINTS" id="PR00996">
    <property type="entry name" value="CHERMTFRASE"/>
</dbReference>
<dbReference type="PROSITE" id="PS50123">
    <property type="entry name" value="CHER"/>
    <property type="match status" value="1"/>
</dbReference>
<accession>A0A1D9LD20</accession>
<name>A0A1D9LD20_9NEIS</name>
<dbReference type="EC" id="2.1.1.80" evidence="5"/>
<feature type="binding site" evidence="6">
    <location>
        <begin position="201"/>
        <end position="202"/>
    </location>
    <ligand>
        <name>S-adenosyl-L-methionine</name>
        <dbReference type="ChEBI" id="CHEBI:59789"/>
    </ligand>
</feature>
<feature type="binding site" evidence="6">
    <location>
        <begin position="219"/>
        <end position="220"/>
    </location>
    <ligand>
        <name>S-adenosyl-L-methionine</name>
        <dbReference type="ChEBI" id="CHEBI:59789"/>
    </ligand>
</feature>
<keyword evidence="4 5" id="KW-0949">S-adenosyl-L-methionine</keyword>
<evidence type="ECO:0000313" key="9">
    <source>
        <dbReference type="Proteomes" id="UP000178776"/>
    </source>
</evidence>
<feature type="domain" description="CheR-type methyltransferase" evidence="7">
    <location>
        <begin position="1"/>
        <end position="255"/>
    </location>
</feature>
<feature type="binding site" evidence="6">
    <location>
        <position position="78"/>
    </location>
    <ligand>
        <name>S-adenosyl-L-methionine</name>
        <dbReference type="ChEBI" id="CHEBI:59789"/>
    </ligand>
</feature>
<dbReference type="InterPro" id="IPR036804">
    <property type="entry name" value="CheR_N_sf"/>
</dbReference>
<evidence type="ECO:0000313" key="8">
    <source>
        <dbReference type="EMBL" id="AOZ49130.1"/>
    </source>
</evidence>
<dbReference type="InterPro" id="IPR029063">
    <property type="entry name" value="SAM-dependent_MTases_sf"/>
</dbReference>
<dbReference type="GO" id="GO:0032259">
    <property type="term" value="P:methylation"/>
    <property type="evidence" value="ECO:0007669"/>
    <property type="project" value="UniProtKB-KW"/>
</dbReference>
<dbReference type="PANTHER" id="PTHR24422:SF26">
    <property type="entry name" value="CHEMOTAXIS PROTEIN METHYLTRANSFERASE"/>
    <property type="match status" value="1"/>
</dbReference>
<reference evidence="8 9" key="1">
    <citation type="submission" date="2016-10" db="EMBL/GenBank/DDBJ databases">
        <title>Chromobacterium muskegensis sp. nov., an insecticidal bacterium isolated from Sphagnum bogs.</title>
        <authorList>
            <person name="Sparks M.E."/>
            <person name="Blackburn M.B."/>
            <person name="Gundersen-Rindal D.E."/>
            <person name="Mitchell A."/>
            <person name="Farrar R."/>
            <person name="Kuhar D."/>
        </authorList>
    </citation>
    <scope>NUCLEOTIDE SEQUENCE [LARGE SCALE GENOMIC DNA]</scope>
    <source>
        <strain evidence="8 9">21-1</strain>
    </source>
</reference>
<proteinExistence type="predicted"/>
<feature type="binding site" evidence="6">
    <location>
        <position position="143"/>
    </location>
    <ligand>
        <name>S-adenosyl-L-methionine</name>
        <dbReference type="ChEBI" id="CHEBI:59789"/>
    </ligand>
</feature>
<evidence type="ECO:0000256" key="3">
    <source>
        <dbReference type="ARBA" id="ARBA00022679"/>
    </source>
</evidence>
<dbReference type="KEGG" id="cvc:BKX93_03355"/>
<evidence type="ECO:0000256" key="4">
    <source>
        <dbReference type="ARBA" id="ARBA00022691"/>
    </source>
</evidence>
<dbReference type="GeneID" id="68840245"/>
<dbReference type="InterPro" id="IPR022641">
    <property type="entry name" value="CheR_N"/>
</dbReference>
<dbReference type="PANTHER" id="PTHR24422">
    <property type="entry name" value="CHEMOTAXIS PROTEIN METHYLTRANSFERASE"/>
    <property type="match status" value="1"/>
</dbReference>
<comment type="catalytic activity">
    <reaction evidence="1 5">
        <text>L-glutamyl-[protein] + S-adenosyl-L-methionine = [protein]-L-glutamate 5-O-methyl ester + S-adenosyl-L-homocysteine</text>
        <dbReference type="Rhea" id="RHEA:24452"/>
        <dbReference type="Rhea" id="RHEA-COMP:10208"/>
        <dbReference type="Rhea" id="RHEA-COMP:10311"/>
        <dbReference type="ChEBI" id="CHEBI:29973"/>
        <dbReference type="ChEBI" id="CHEBI:57856"/>
        <dbReference type="ChEBI" id="CHEBI:59789"/>
        <dbReference type="ChEBI" id="CHEBI:82795"/>
        <dbReference type="EC" id="2.1.1.80"/>
    </reaction>
</comment>
<dbReference type="EMBL" id="CP017707">
    <property type="protein sequence ID" value="AOZ49130.1"/>
    <property type="molecule type" value="Genomic_DNA"/>
</dbReference>
<dbReference type="Proteomes" id="UP000178776">
    <property type="component" value="Chromosome"/>
</dbReference>
<dbReference type="RefSeq" id="WP_070978726.1">
    <property type="nucleotide sequence ID" value="NZ_CP017707.1"/>
</dbReference>
<dbReference type="InterPro" id="IPR050903">
    <property type="entry name" value="Bact_Chemotaxis_MeTrfase"/>
</dbReference>
<dbReference type="InterPro" id="IPR026024">
    <property type="entry name" value="Chemotaxis_MeTrfase_CheR"/>
</dbReference>
<organism evidence="8 9">
    <name type="scientific">Chromobacterium vaccinii</name>
    <dbReference type="NCBI Taxonomy" id="1108595"/>
    <lineage>
        <taxon>Bacteria</taxon>
        <taxon>Pseudomonadati</taxon>
        <taxon>Pseudomonadota</taxon>
        <taxon>Betaproteobacteria</taxon>
        <taxon>Neisseriales</taxon>
        <taxon>Chromobacteriaceae</taxon>
        <taxon>Chromobacterium</taxon>
    </lineage>
</organism>
<feature type="binding site" evidence="6">
    <location>
        <position position="84"/>
    </location>
    <ligand>
        <name>S-adenosyl-L-methionine</name>
        <dbReference type="ChEBI" id="CHEBI:59789"/>
    </ligand>
</feature>
<dbReference type="Gene3D" id="3.40.50.150">
    <property type="entry name" value="Vaccinia Virus protein VP39"/>
    <property type="match status" value="1"/>
</dbReference>
<evidence type="ECO:0000256" key="5">
    <source>
        <dbReference type="PIRNR" id="PIRNR000410"/>
    </source>
</evidence>